<protein>
    <submittedName>
        <fullName evidence="2">Uncharacterized protein</fullName>
    </submittedName>
</protein>
<sequence length="67" mass="6830">MTSSSTDARRRRTERSTWVRMGAALLLGLLALAGPALAPTGSTGAVFVDEAPVTTGVTTAPTFAPTP</sequence>
<feature type="chain" id="PRO_5021885114" evidence="1">
    <location>
        <begin position="39"/>
        <end position="67"/>
    </location>
</feature>
<keyword evidence="3" id="KW-1185">Reference proteome</keyword>
<name>A0A512PGH6_9CELL</name>
<keyword evidence="1" id="KW-0732">Signal</keyword>
<evidence type="ECO:0000256" key="1">
    <source>
        <dbReference type="SAM" id="SignalP"/>
    </source>
</evidence>
<organism evidence="2 3">
    <name type="scientific">Cellulomonas soli</name>
    <dbReference type="NCBI Taxonomy" id="931535"/>
    <lineage>
        <taxon>Bacteria</taxon>
        <taxon>Bacillati</taxon>
        <taxon>Actinomycetota</taxon>
        <taxon>Actinomycetes</taxon>
        <taxon>Micrococcales</taxon>
        <taxon>Cellulomonadaceae</taxon>
        <taxon>Cellulomonas</taxon>
    </lineage>
</organism>
<proteinExistence type="predicted"/>
<reference evidence="2 3" key="1">
    <citation type="submission" date="2019-07" db="EMBL/GenBank/DDBJ databases">
        <title>Whole genome shotgun sequence of Cellulomonas soli NBRC 109434.</title>
        <authorList>
            <person name="Hosoyama A."/>
            <person name="Uohara A."/>
            <person name="Ohji S."/>
            <person name="Ichikawa N."/>
        </authorList>
    </citation>
    <scope>NUCLEOTIDE SEQUENCE [LARGE SCALE GENOMIC DNA]</scope>
    <source>
        <strain evidence="2 3">NBRC 109434</strain>
    </source>
</reference>
<dbReference type="RefSeq" id="WP_146954070.1">
    <property type="nucleotide sequence ID" value="NZ_BAABBJ010000014.1"/>
</dbReference>
<evidence type="ECO:0000313" key="2">
    <source>
        <dbReference type="EMBL" id="GEP70298.1"/>
    </source>
</evidence>
<accession>A0A512PGH6</accession>
<gene>
    <name evidence="2" type="ORF">CSO01_30130</name>
</gene>
<evidence type="ECO:0000313" key="3">
    <source>
        <dbReference type="Proteomes" id="UP000321798"/>
    </source>
</evidence>
<feature type="signal peptide" evidence="1">
    <location>
        <begin position="1"/>
        <end position="38"/>
    </location>
</feature>
<comment type="caution">
    <text evidence="2">The sequence shown here is derived from an EMBL/GenBank/DDBJ whole genome shotgun (WGS) entry which is preliminary data.</text>
</comment>
<dbReference type="Proteomes" id="UP000321798">
    <property type="component" value="Unassembled WGS sequence"/>
</dbReference>
<dbReference type="EMBL" id="BKAL01000011">
    <property type="protein sequence ID" value="GEP70298.1"/>
    <property type="molecule type" value="Genomic_DNA"/>
</dbReference>
<dbReference type="AlphaFoldDB" id="A0A512PGH6"/>